<keyword evidence="2" id="KW-1133">Transmembrane helix</keyword>
<dbReference type="EMBL" id="WUBI01000001">
    <property type="protein sequence ID" value="MWV44173.1"/>
    <property type="molecule type" value="Genomic_DNA"/>
</dbReference>
<dbReference type="AlphaFoldDB" id="A0A7X3IIJ9"/>
<organism evidence="3 4">
    <name type="scientific">Paenibacillus dendrobii</name>
    <dbReference type="NCBI Taxonomy" id="2691084"/>
    <lineage>
        <taxon>Bacteria</taxon>
        <taxon>Bacillati</taxon>
        <taxon>Bacillota</taxon>
        <taxon>Bacilli</taxon>
        <taxon>Bacillales</taxon>
        <taxon>Paenibacillaceae</taxon>
        <taxon>Paenibacillus</taxon>
    </lineage>
</organism>
<feature type="transmembrane region" description="Helical" evidence="2">
    <location>
        <begin position="6"/>
        <end position="25"/>
    </location>
</feature>
<dbReference type="SUPFAM" id="SSF159121">
    <property type="entry name" value="BC4932-like"/>
    <property type="match status" value="1"/>
</dbReference>
<sequence>MKKGLVIGSVILVVLIGFVVFIQNVNLNRLGTDQYYVQIQDGKRMEEKSNDGKKFVYYEYTLDGFDKNGQEKSVTFTASKELRKEAYLSVYMKGDKAGSYQEVQENELPGPAKQKLERLGKK</sequence>
<evidence type="ECO:0000256" key="2">
    <source>
        <dbReference type="SAM" id="Phobius"/>
    </source>
</evidence>
<dbReference type="InterPro" id="IPR006542">
    <property type="entry name" value="DUF1093"/>
</dbReference>
<gene>
    <name evidence="3" type="ORF">GRF59_11065</name>
</gene>
<accession>A0A7X3IIJ9</accession>
<protein>
    <submittedName>
        <fullName evidence="3">YxeA family protein</fullName>
    </submittedName>
</protein>
<evidence type="ECO:0000313" key="3">
    <source>
        <dbReference type="EMBL" id="MWV44173.1"/>
    </source>
</evidence>
<dbReference type="PANTHER" id="PTHR36433">
    <property type="entry name" value="HYPOTHETICAL CYTOSOLIC PROTEIN"/>
    <property type="match status" value="1"/>
</dbReference>
<dbReference type="RefSeq" id="WP_160497615.1">
    <property type="nucleotide sequence ID" value="NZ_WUBI01000001.1"/>
</dbReference>
<keyword evidence="2" id="KW-0472">Membrane</keyword>
<proteinExistence type="predicted"/>
<dbReference type="NCBIfam" id="TIGR01655">
    <property type="entry name" value="yxeA_fam"/>
    <property type="match status" value="1"/>
</dbReference>
<evidence type="ECO:0000313" key="4">
    <source>
        <dbReference type="Proteomes" id="UP000460318"/>
    </source>
</evidence>
<dbReference type="Gene3D" id="2.40.50.480">
    <property type="match status" value="1"/>
</dbReference>
<dbReference type="Proteomes" id="UP000460318">
    <property type="component" value="Unassembled WGS sequence"/>
</dbReference>
<keyword evidence="2" id="KW-0812">Transmembrane</keyword>
<keyword evidence="4" id="KW-1185">Reference proteome</keyword>
<comment type="caution">
    <text evidence="3">The sequence shown here is derived from an EMBL/GenBank/DDBJ whole genome shotgun (WGS) entry which is preliminary data.</text>
</comment>
<evidence type="ECO:0000256" key="1">
    <source>
        <dbReference type="SAM" id="MobiDB-lite"/>
    </source>
</evidence>
<dbReference type="PANTHER" id="PTHR36433:SF2">
    <property type="entry name" value="YXEA FAMILY PROTEIN"/>
    <property type="match status" value="1"/>
</dbReference>
<reference evidence="3 4" key="1">
    <citation type="submission" date="2019-12" db="EMBL/GenBank/DDBJ databases">
        <title>Paenibacillus sp. nov., an endophytic bacterium isolated from the stem of Dendrobium.</title>
        <authorList>
            <person name="Zhao R."/>
        </authorList>
    </citation>
    <scope>NUCLEOTIDE SEQUENCE [LARGE SCALE GENOMIC DNA]</scope>
    <source>
        <strain evidence="3 4">HJL G12</strain>
    </source>
</reference>
<name>A0A7X3IIJ9_9BACL</name>
<dbReference type="InterPro" id="IPR036166">
    <property type="entry name" value="YxeA-like_sf"/>
</dbReference>
<feature type="region of interest" description="Disordered" evidence="1">
    <location>
        <begin position="102"/>
        <end position="122"/>
    </location>
</feature>
<dbReference type="Pfam" id="PF06486">
    <property type="entry name" value="DUF1093"/>
    <property type="match status" value="1"/>
</dbReference>